<dbReference type="EMBL" id="DUZY01000001">
    <property type="protein sequence ID" value="DAD20741.1"/>
    <property type="molecule type" value="Genomic_DNA"/>
</dbReference>
<dbReference type="AlphaFoldDB" id="A0A822XNG8"/>
<keyword evidence="1" id="KW-0472">Membrane</keyword>
<keyword evidence="1" id="KW-0812">Transmembrane</keyword>
<accession>A0A822XNG8</accession>
<dbReference type="Proteomes" id="UP000607653">
    <property type="component" value="Unassembled WGS sequence"/>
</dbReference>
<organism evidence="2 3">
    <name type="scientific">Nelumbo nucifera</name>
    <name type="common">Sacred lotus</name>
    <dbReference type="NCBI Taxonomy" id="4432"/>
    <lineage>
        <taxon>Eukaryota</taxon>
        <taxon>Viridiplantae</taxon>
        <taxon>Streptophyta</taxon>
        <taxon>Embryophyta</taxon>
        <taxon>Tracheophyta</taxon>
        <taxon>Spermatophyta</taxon>
        <taxon>Magnoliopsida</taxon>
        <taxon>Proteales</taxon>
        <taxon>Nelumbonaceae</taxon>
        <taxon>Nelumbo</taxon>
    </lineage>
</organism>
<feature type="transmembrane region" description="Helical" evidence="1">
    <location>
        <begin position="14"/>
        <end position="39"/>
    </location>
</feature>
<keyword evidence="3" id="KW-1185">Reference proteome</keyword>
<name>A0A822XNG8_NELNU</name>
<proteinExistence type="predicted"/>
<evidence type="ECO:0000256" key="1">
    <source>
        <dbReference type="SAM" id="Phobius"/>
    </source>
</evidence>
<evidence type="ECO:0000313" key="3">
    <source>
        <dbReference type="Proteomes" id="UP000607653"/>
    </source>
</evidence>
<sequence length="58" mass="6538">MEILDPPCQISNRLFASFLGFSPLLSLLTGKIISFSFFFSFRILGHLITVEVDELNDS</sequence>
<evidence type="ECO:0000313" key="2">
    <source>
        <dbReference type="EMBL" id="DAD20741.1"/>
    </source>
</evidence>
<protein>
    <submittedName>
        <fullName evidence="2">Uncharacterized protein</fullName>
    </submittedName>
</protein>
<keyword evidence="1" id="KW-1133">Transmembrane helix</keyword>
<reference evidence="2 3" key="1">
    <citation type="journal article" date="2020" name="Mol. Biol. Evol.">
        <title>Distinct Expression and Methylation Patterns for Genes with Different Fates following a Single Whole-Genome Duplication in Flowering Plants.</title>
        <authorList>
            <person name="Shi T."/>
            <person name="Rahmani R.S."/>
            <person name="Gugger P.F."/>
            <person name="Wang M."/>
            <person name="Li H."/>
            <person name="Zhang Y."/>
            <person name="Li Z."/>
            <person name="Wang Q."/>
            <person name="Van de Peer Y."/>
            <person name="Marchal K."/>
            <person name="Chen J."/>
        </authorList>
    </citation>
    <scope>NUCLEOTIDE SEQUENCE [LARGE SCALE GENOMIC DNA]</scope>
    <source>
        <tissue evidence="2">Leaf</tissue>
    </source>
</reference>
<gene>
    <name evidence="2" type="ORF">HUJ06_022203</name>
</gene>
<comment type="caution">
    <text evidence="2">The sequence shown here is derived from an EMBL/GenBank/DDBJ whole genome shotgun (WGS) entry which is preliminary data.</text>
</comment>